<dbReference type="Proteomes" id="UP000308271">
    <property type="component" value="Unassembled WGS sequence"/>
</dbReference>
<keyword evidence="4" id="KW-1185">Reference proteome</keyword>
<dbReference type="AlphaFoldDB" id="A0A5C4S7L7"/>
<name>A0A5C4S7L7_CHLTI</name>
<dbReference type="PANTHER" id="PTHR45947">
    <property type="entry name" value="SULFOQUINOVOSYL TRANSFERASE SQD2"/>
    <property type="match status" value="1"/>
</dbReference>
<accession>A0A5C4S7L7</accession>
<dbReference type="CDD" id="cd03801">
    <property type="entry name" value="GT4_PimA-like"/>
    <property type="match status" value="1"/>
</dbReference>
<dbReference type="InterPro" id="IPR001296">
    <property type="entry name" value="Glyco_trans_1"/>
</dbReference>
<dbReference type="Pfam" id="PF13579">
    <property type="entry name" value="Glyco_trans_4_4"/>
    <property type="match status" value="1"/>
</dbReference>
<dbReference type="Pfam" id="PF00534">
    <property type="entry name" value="Glycos_transf_1"/>
    <property type="match status" value="1"/>
</dbReference>
<proteinExistence type="predicted"/>
<feature type="domain" description="Glycosyltransferase subfamily 4-like N-terminal" evidence="2">
    <location>
        <begin position="17"/>
        <end position="170"/>
    </location>
</feature>
<evidence type="ECO:0000259" key="1">
    <source>
        <dbReference type="Pfam" id="PF00534"/>
    </source>
</evidence>
<feature type="domain" description="Glycosyl transferase family 1" evidence="1">
    <location>
        <begin position="187"/>
        <end position="342"/>
    </location>
</feature>
<keyword evidence="3" id="KW-0808">Transferase</keyword>
<dbReference type="InterPro" id="IPR050194">
    <property type="entry name" value="Glycosyltransferase_grp1"/>
</dbReference>
<comment type="caution">
    <text evidence="3">The sequence shown here is derived from an EMBL/GenBank/DDBJ whole genome shotgun (WGS) entry which is preliminary data.</text>
</comment>
<gene>
    <name evidence="3" type="ORF">FGF66_04000</name>
</gene>
<dbReference type="InterPro" id="IPR028098">
    <property type="entry name" value="Glyco_trans_4-like_N"/>
</dbReference>
<dbReference type="SUPFAM" id="SSF53756">
    <property type="entry name" value="UDP-Glycosyltransferase/glycogen phosphorylase"/>
    <property type="match status" value="1"/>
</dbReference>
<dbReference type="OrthoDB" id="9771846at2"/>
<dbReference type="PANTHER" id="PTHR45947:SF3">
    <property type="entry name" value="SULFOQUINOVOSYL TRANSFERASE SQD2"/>
    <property type="match status" value="1"/>
</dbReference>
<evidence type="ECO:0000259" key="2">
    <source>
        <dbReference type="Pfam" id="PF13579"/>
    </source>
</evidence>
<organism evidence="3 4">
    <name type="scientific">Chlorobaculum thiosulfatiphilum</name>
    <name type="common">Chlorobium limicola f.sp. thiosulfatophilum</name>
    <dbReference type="NCBI Taxonomy" id="115852"/>
    <lineage>
        <taxon>Bacteria</taxon>
        <taxon>Pseudomonadati</taxon>
        <taxon>Chlorobiota</taxon>
        <taxon>Chlorobiia</taxon>
        <taxon>Chlorobiales</taxon>
        <taxon>Chlorobiaceae</taxon>
        <taxon>Chlorobaculum</taxon>
    </lineage>
</organism>
<evidence type="ECO:0000313" key="4">
    <source>
        <dbReference type="Proteomes" id="UP000308271"/>
    </source>
</evidence>
<evidence type="ECO:0000313" key="3">
    <source>
        <dbReference type="EMBL" id="TNJ39530.1"/>
    </source>
</evidence>
<dbReference type="EMBL" id="VDCH01000005">
    <property type="protein sequence ID" value="TNJ39530.1"/>
    <property type="molecule type" value="Genomic_DNA"/>
</dbReference>
<sequence>MTPLRIALLSPFPPLKGGIARFSDELGRAFEVAGCEVVPLPFRRLYPRWLMKGRPATELGAQAVESTPLSLDLVNPFTWFSVARKLREFKADVLLIAYWSAILAPLCAMMRRASGLPTVVLLHNFTSHESIPGEPMLKRLLVSSADGFITLSRAVESELRAFAPEARTLRLFHPLYERQTPAPAKADARRSLDLPEDAPVLLFFGYVREYKGLDTLLEAMAAVLRELPSARLVVAGEFILGSSRFREEARRLGIEGAVVFREGYVPASEVSTLMAAADAVALPYRSATQSGIVPLALGHGVPVIACNAGGLGAQIEHKRTGWLVREEGAGALAEGIVEFFGERERLPLAAGIDEFRRRNSWREFASQAAAFLETCSRRRSA</sequence>
<reference evidence="3 4" key="1">
    <citation type="submission" date="2019-05" db="EMBL/GenBank/DDBJ databases">
        <title>Draft Whole-Genome sequence of the green sulfur bacterium Chlorobaculum thiosulfatiphilum DSM 249.</title>
        <authorList>
            <person name="Meyer T.E."/>
            <person name="Kyndt J.A."/>
        </authorList>
    </citation>
    <scope>NUCLEOTIDE SEQUENCE [LARGE SCALE GENOMIC DNA]</scope>
    <source>
        <strain evidence="3 4">DSM 249</strain>
    </source>
</reference>
<dbReference type="RefSeq" id="WP_139456410.1">
    <property type="nucleotide sequence ID" value="NZ_VDCH01000005.1"/>
</dbReference>
<protein>
    <submittedName>
        <fullName evidence="3">Glycosyltransferase family 4 protein</fullName>
    </submittedName>
</protein>
<dbReference type="GO" id="GO:0016757">
    <property type="term" value="F:glycosyltransferase activity"/>
    <property type="evidence" value="ECO:0007669"/>
    <property type="project" value="TreeGrafter"/>
</dbReference>
<dbReference type="Gene3D" id="3.40.50.2000">
    <property type="entry name" value="Glycogen Phosphorylase B"/>
    <property type="match status" value="2"/>
</dbReference>